<dbReference type="InterPro" id="IPR049086">
    <property type="entry name" value="TadZ-like_ARD"/>
</dbReference>
<evidence type="ECO:0008006" key="5">
    <source>
        <dbReference type="Google" id="ProtNLM"/>
    </source>
</evidence>
<reference evidence="3" key="1">
    <citation type="journal article" date="2021" name="PeerJ">
        <title>Extensive microbial diversity within the chicken gut microbiome revealed by metagenomics and culture.</title>
        <authorList>
            <person name="Gilroy R."/>
            <person name="Ravi A."/>
            <person name="Getino M."/>
            <person name="Pursley I."/>
            <person name="Horton D.L."/>
            <person name="Alikhan N.F."/>
            <person name="Baker D."/>
            <person name="Gharbi K."/>
            <person name="Hall N."/>
            <person name="Watson M."/>
            <person name="Adriaenssens E.M."/>
            <person name="Foster-Nyarko E."/>
            <person name="Jarju S."/>
            <person name="Secka A."/>
            <person name="Antonio M."/>
            <person name="Oren A."/>
            <person name="Chaudhuri R.R."/>
            <person name="La Ragione R."/>
            <person name="Hildebrand F."/>
            <person name="Pallen M.J."/>
        </authorList>
    </citation>
    <scope>NUCLEOTIDE SEQUENCE</scope>
    <source>
        <strain evidence="3">CHK178-16964</strain>
    </source>
</reference>
<reference evidence="3" key="2">
    <citation type="submission" date="2021-04" db="EMBL/GenBank/DDBJ databases">
        <authorList>
            <person name="Gilroy R."/>
        </authorList>
    </citation>
    <scope>NUCLEOTIDE SEQUENCE</scope>
    <source>
        <strain evidence="3">CHK178-16964</strain>
    </source>
</reference>
<gene>
    <name evidence="3" type="ORF">IAA07_04965</name>
</gene>
<proteinExistence type="predicted"/>
<dbReference type="Gene3D" id="3.40.50.10850">
    <property type="entry name" value="Ntrc-like two-domain protein"/>
    <property type="match status" value="1"/>
</dbReference>
<dbReference type="AlphaFoldDB" id="A0A9D2HIN0"/>
<feature type="domain" description="CobQ/CobB/MinD/ParA nucleotide binding" evidence="1">
    <location>
        <begin position="128"/>
        <end position="319"/>
    </location>
</feature>
<evidence type="ECO:0000259" key="2">
    <source>
        <dbReference type="Pfam" id="PF21194"/>
    </source>
</evidence>
<comment type="caution">
    <text evidence="3">The sequence shown here is derived from an EMBL/GenBank/DDBJ whole genome shotgun (WGS) entry which is preliminary data.</text>
</comment>
<dbReference type="Proteomes" id="UP000823900">
    <property type="component" value="Unassembled WGS sequence"/>
</dbReference>
<evidence type="ECO:0000259" key="1">
    <source>
        <dbReference type="Pfam" id="PF01656"/>
    </source>
</evidence>
<sequence length="356" mass="39840">MRIQLALGEQDSRYMNTLIAFLEKNYMEQVEVKAFSTPELLKEYLKGNTADIVLLDEAFGMKPEEVPGEAKVGWLVDDSEKTDIDGVRAVGKFRKPELIYKDILALYAERGKGSSGYMKNSSSNCQLLMFVGFSGGTGASTMAAAAAKYLAMAGETVLYLNLETTGNSANFFRGEGNYSFEEVIYALKSQKVNVSLKMESTVRRDASGVYFFTPCRMAISMLEMTDDDVMQVLSILKNTSNYTKVVIDMGFGFSDRYIQAMEYVDRIIVVNDGTDIANSKVIRTIKLLEIMEEQRQIRILDHMGMIYNKFSSSKSSNELPGGMLPVIGVFPPVKHALVNEIIQIMLTKTELFEKLR</sequence>
<evidence type="ECO:0000313" key="4">
    <source>
        <dbReference type="Proteomes" id="UP000823900"/>
    </source>
</evidence>
<dbReference type="InterPro" id="IPR027417">
    <property type="entry name" value="P-loop_NTPase"/>
</dbReference>
<dbReference type="SUPFAM" id="SSF52540">
    <property type="entry name" value="P-loop containing nucleoside triphosphate hydrolases"/>
    <property type="match status" value="1"/>
</dbReference>
<dbReference type="EMBL" id="DWZA01000047">
    <property type="protein sequence ID" value="HJA70918.1"/>
    <property type="molecule type" value="Genomic_DNA"/>
</dbReference>
<dbReference type="Pfam" id="PF21194">
    <property type="entry name" value="TadZ-like_ARD"/>
    <property type="match status" value="1"/>
</dbReference>
<name>A0A9D2HIN0_9FIRM</name>
<dbReference type="Gene3D" id="3.40.50.300">
    <property type="entry name" value="P-loop containing nucleotide triphosphate hydrolases"/>
    <property type="match status" value="1"/>
</dbReference>
<organism evidence="3 4">
    <name type="scientific">Candidatus Lachnoclostridium stercoravium</name>
    <dbReference type="NCBI Taxonomy" id="2838633"/>
    <lineage>
        <taxon>Bacteria</taxon>
        <taxon>Bacillati</taxon>
        <taxon>Bacillota</taxon>
        <taxon>Clostridia</taxon>
        <taxon>Lachnospirales</taxon>
        <taxon>Lachnospiraceae</taxon>
    </lineage>
</organism>
<accession>A0A9D2HIN0</accession>
<feature type="domain" description="TadZ-like receiver" evidence="2">
    <location>
        <begin position="1"/>
        <end position="108"/>
    </location>
</feature>
<dbReference type="Pfam" id="PF01656">
    <property type="entry name" value="CbiA"/>
    <property type="match status" value="1"/>
</dbReference>
<evidence type="ECO:0000313" key="3">
    <source>
        <dbReference type="EMBL" id="HJA70918.1"/>
    </source>
</evidence>
<protein>
    <recommendedName>
        <fullName evidence="5">CobQ/CobB/MinD/ParA nucleotide binding domain-containing protein</fullName>
    </recommendedName>
</protein>
<dbReference type="InterPro" id="IPR002586">
    <property type="entry name" value="CobQ/CobB/MinD/ParA_Nub-bd_dom"/>
</dbReference>